<dbReference type="EnsemblPlants" id="Solyc07g021170.2.1">
    <property type="protein sequence ID" value="Solyc07g021170.2.1"/>
    <property type="gene ID" value="Solyc07g021170.2"/>
</dbReference>
<name>A0A3Q7H9Y7_SOLLC</name>
<keyword evidence="3" id="KW-1185">Reference proteome</keyword>
<reference evidence="2" key="2">
    <citation type="submission" date="2019-01" db="UniProtKB">
        <authorList>
            <consortium name="EnsemblPlants"/>
        </authorList>
    </citation>
    <scope>IDENTIFICATION</scope>
    <source>
        <strain evidence="2">cv. Heinz 1706</strain>
    </source>
</reference>
<dbReference type="STRING" id="4081.A0A3Q7H9Y7"/>
<dbReference type="InterPro" id="IPR056508">
    <property type="entry name" value="HPAT-like"/>
</dbReference>
<reference evidence="2" key="1">
    <citation type="journal article" date="2012" name="Nature">
        <title>The tomato genome sequence provides insights into fleshy fruit evolution.</title>
        <authorList>
            <consortium name="Tomato Genome Consortium"/>
        </authorList>
    </citation>
    <scope>NUCLEOTIDE SEQUENCE [LARGE SCALE GENOMIC DNA]</scope>
    <source>
        <strain evidence="2">cv. Heinz 1706</strain>
    </source>
</reference>
<evidence type="ECO:0000313" key="3">
    <source>
        <dbReference type="Proteomes" id="UP000004994"/>
    </source>
</evidence>
<proteinExistence type="predicted"/>
<protein>
    <recommendedName>
        <fullName evidence="1">Hydroxyproline O-arabinosyltransferase-like domain-containing protein</fullName>
    </recommendedName>
</protein>
<organism evidence="2">
    <name type="scientific">Solanum lycopersicum</name>
    <name type="common">Tomato</name>
    <name type="synonym">Lycopersicon esculentum</name>
    <dbReference type="NCBI Taxonomy" id="4081"/>
    <lineage>
        <taxon>Eukaryota</taxon>
        <taxon>Viridiplantae</taxon>
        <taxon>Streptophyta</taxon>
        <taxon>Embryophyta</taxon>
        <taxon>Tracheophyta</taxon>
        <taxon>Spermatophyta</taxon>
        <taxon>Magnoliopsida</taxon>
        <taxon>eudicotyledons</taxon>
        <taxon>Gunneridae</taxon>
        <taxon>Pentapetalae</taxon>
        <taxon>asterids</taxon>
        <taxon>lamiids</taxon>
        <taxon>Solanales</taxon>
        <taxon>Solanaceae</taxon>
        <taxon>Solanoideae</taxon>
        <taxon>Solaneae</taxon>
        <taxon>Solanum</taxon>
        <taxon>Solanum subgen. Lycopersicon</taxon>
    </lineage>
</organism>
<evidence type="ECO:0000313" key="2">
    <source>
        <dbReference type="EnsemblPlants" id="Solyc07g021170.2.1"/>
    </source>
</evidence>
<dbReference type="InParanoid" id="A0A3Q7H9Y7"/>
<dbReference type="Proteomes" id="UP000004994">
    <property type="component" value="Chromosome 7"/>
</dbReference>
<evidence type="ECO:0000259" key="1">
    <source>
        <dbReference type="Pfam" id="PF23452"/>
    </source>
</evidence>
<dbReference type="Pfam" id="PF23452">
    <property type="entry name" value="HPAT"/>
    <property type="match status" value="1"/>
</dbReference>
<dbReference type="AlphaFoldDB" id="A0A3Q7H9Y7"/>
<sequence>MLQLDSRKMFILYYTYACHYNMQVKLLFLVVQSELAYGKIGEWRFDKRSYIKGPPLKNLSLPPPNVPESVVCNIKHHSFQENQLSLKATSEE</sequence>
<dbReference type="Gramene" id="Solyc07g021170.2.1">
    <property type="protein sequence ID" value="Solyc07g021170.2.1"/>
    <property type="gene ID" value="Solyc07g021170.2"/>
</dbReference>
<accession>A0A3Q7H9Y7</accession>
<feature type="domain" description="Hydroxyproline O-arabinosyltransferase-like" evidence="1">
    <location>
        <begin position="5"/>
        <end position="74"/>
    </location>
</feature>